<organism evidence="12 13">
    <name type="scientific">Roseburia zhanii</name>
    <dbReference type="NCBI Taxonomy" id="2763064"/>
    <lineage>
        <taxon>Bacteria</taxon>
        <taxon>Bacillati</taxon>
        <taxon>Bacillota</taxon>
        <taxon>Clostridia</taxon>
        <taxon>Lachnospirales</taxon>
        <taxon>Lachnospiraceae</taxon>
        <taxon>Roseburia</taxon>
    </lineage>
</organism>
<evidence type="ECO:0000313" key="12">
    <source>
        <dbReference type="EMBL" id="MBC5714237.1"/>
    </source>
</evidence>
<dbReference type="Proteomes" id="UP000606720">
    <property type="component" value="Unassembled WGS sequence"/>
</dbReference>
<dbReference type="InterPro" id="IPR001233">
    <property type="entry name" value="RtcB"/>
</dbReference>
<evidence type="ECO:0000256" key="8">
    <source>
        <dbReference type="ARBA" id="ARBA00047746"/>
    </source>
</evidence>
<dbReference type="GO" id="GO:0170057">
    <property type="term" value="F:RNA ligase (GTP) activity"/>
    <property type="evidence" value="ECO:0007669"/>
    <property type="project" value="UniProtKB-EC"/>
</dbReference>
<feature type="binding site" evidence="10">
    <location>
        <begin position="149"/>
        <end position="153"/>
    </location>
    <ligand>
        <name>GMP</name>
        <dbReference type="ChEBI" id="CHEBI:58115"/>
    </ligand>
</feature>
<feature type="binding site" evidence="10">
    <location>
        <begin position="307"/>
        <end position="310"/>
    </location>
    <ligand>
        <name>GMP</name>
        <dbReference type="ChEBI" id="CHEBI:58115"/>
    </ligand>
</feature>
<evidence type="ECO:0000256" key="1">
    <source>
        <dbReference type="ARBA" id="ARBA00012726"/>
    </source>
</evidence>
<keyword evidence="7 11" id="KW-0464">Manganese</keyword>
<reference evidence="12" key="1">
    <citation type="submission" date="2020-08" db="EMBL/GenBank/DDBJ databases">
        <title>Genome public.</title>
        <authorList>
            <person name="Liu C."/>
            <person name="Sun Q."/>
        </authorList>
    </citation>
    <scope>NUCLEOTIDE SEQUENCE</scope>
    <source>
        <strain evidence="12">BX1005</strain>
    </source>
</reference>
<evidence type="ECO:0000256" key="9">
    <source>
        <dbReference type="PIRSR" id="PIRSR601233-1"/>
    </source>
</evidence>
<dbReference type="GO" id="GO:0042245">
    <property type="term" value="P:RNA repair"/>
    <property type="evidence" value="ECO:0007669"/>
    <property type="project" value="UniProtKB-KW"/>
</dbReference>
<feature type="binding site" evidence="11">
    <location>
        <position position="150"/>
    </location>
    <ligand>
        <name>Mn(2+)</name>
        <dbReference type="ChEBI" id="CHEBI:29035"/>
        <label>1</label>
    </ligand>
</feature>
<dbReference type="InterPro" id="IPR052915">
    <property type="entry name" value="RtcB-like"/>
</dbReference>
<name>A0A923LPU6_9FIRM</name>
<evidence type="ECO:0000256" key="11">
    <source>
        <dbReference type="PIRSR" id="PIRSR601233-3"/>
    </source>
</evidence>
<evidence type="ECO:0000256" key="10">
    <source>
        <dbReference type="PIRSR" id="PIRSR601233-2"/>
    </source>
</evidence>
<evidence type="ECO:0000256" key="4">
    <source>
        <dbReference type="ARBA" id="ARBA00022741"/>
    </source>
</evidence>
<sequence length="383" mass="42812">MKTIKGAYTSAQIFTTKNKETAIDPYAISQLQMICDQESSKGCRIRVMPDVHPGKVGTIGLTMTIGEKILPNLIGIDIGCGMTLAQIKGKKLEYQKLDTVIRDSVPSGFGIRAKVHRFADEFDFDALRCANHIHTDKARLSLGSLGSGNHFIEADKDVNGNLYIVIHTGSRHLGKEVTEHYLNEGQKYLKAKGIKVPYELTWLEGELMNAYLHDLQIVQQFASLNRRIILDELVKGMKWKVIDSYECIHNYVDASKETRSTFGSAMLRKGAISAKKKEQVIIPINMRDGIILGTGLRNTKWNCSAPHGSGRIMKREDVKNSFTVSSFKSEMKGIYTSCIGKDTLDEAPFAYRPMDEIAEVISDTVTINKIIRPVYNFKAGESR</sequence>
<keyword evidence="4 10" id="KW-0547">Nucleotide-binding</keyword>
<evidence type="ECO:0000256" key="6">
    <source>
        <dbReference type="ARBA" id="ARBA00023134"/>
    </source>
</evidence>
<dbReference type="PANTHER" id="PTHR43749">
    <property type="entry name" value="RNA-SPLICING LIGASE RTCB"/>
    <property type="match status" value="1"/>
</dbReference>
<dbReference type="GO" id="GO:0030145">
    <property type="term" value="F:manganese ion binding"/>
    <property type="evidence" value="ECO:0007669"/>
    <property type="project" value="TreeGrafter"/>
</dbReference>
<gene>
    <name evidence="12" type="ORF">H8S17_08450</name>
</gene>
<dbReference type="AlphaFoldDB" id="A0A923LPU6"/>
<comment type="cofactor">
    <cofactor evidence="11">
        <name>Mn(2+)</name>
        <dbReference type="ChEBI" id="CHEBI:29035"/>
    </cofactor>
    <text evidence="11">Binds 2 manganese ions per subunit.</text>
</comment>
<dbReference type="SUPFAM" id="SSF103365">
    <property type="entry name" value="Hypothetical protein PH1602"/>
    <property type="match status" value="1"/>
</dbReference>
<protein>
    <recommendedName>
        <fullName evidence="1">3'-phosphate/5'-hydroxy nucleic acid ligase</fullName>
        <ecNumber evidence="1">6.5.1.8</ecNumber>
    </recommendedName>
</protein>
<dbReference type="EMBL" id="JACOPH010000005">
    <property type="protein sequence ID" value="MBC5714237.1"/>
    <property type="molecule type" value="Genomic_DNA"/>
</dbReference>
<comment type="caution">
    <text evidence="12">The sequence shown here is derived from an EMBL/GenBank/DDBJ whole genome shotgun (WGS) entry which is preliminary data.</text>
</comment>
<keyword evidence="2" id="KW-0436">Ligase</keyword>
<dbReference type="Pfam" id="PF01139">
    <property type="entry name" value="RtcB"/>
    <property type="match status" value="2"/>
</dbReference>
<evidence type="ECO:0000256" key="2">
    <source>
        <dbReference type="ARBA" id="ARBA00022598"/>
    </source>
</evidence>
<comment type="catalytic activity">
    <reaction evidence="8">
        <text>a 3'-end 3'-phospho-ribonucleotide-RNA + a 5'-end dephospho-ribonucleoside-RNA + GTP = a ribonucleotidyl-ribonucleotide-RNA + GMP + diphosphate</text>
        <dbReference type="Rhea" id="RHEA:68076"/>
        <dbReference type="Rhea" id="RHEA-COMP:10463"/>
        <dbReference type="Rhea" id="RHEA-COMP:13936"/>
        <dbReference type="Rhea" id="RHEA-COMP:17355"/>
        <dbReference type="ChEBI" id="CHEBI:33019"/>
        <dbReference type="ChEBI" id="CHEBI:37565"/>
        <dbReference type="ChEBI" id="CHEBI:58115"/>
        <dbReference type="ChEBI" id="CHEBI:83062"/>
        <dbReference type="ChEBI" id="CHEBI:138284"/>
        <dbReference type="ChEBI" id="CHEBI:173118"/>
        <dbReference type="EC" id="6.5.1.8"/>
    </reaction>
</comment>
<keyword evidence="3 11" id="KW-0479">Metal-binding</keyword>
<evidence type="ECO:0000256" key="5">
    <source>
        <dbReference type="ARBA" id="ARBA00022800"/>
    </source>
</evidence>
<feature type="active site" description="GMP-histidine intermediate" evidence="9">
    <location>
        <position position="307"/>
    </location>
</feature>
<dbReference type="GO" id="GO:0006396">
    <property type="term" value="P:RNA processing"/>
    <property type="evidence" value="ECO:0007669"/>
    <property type="project" value="InterPro"/>
</dbReference>
<dbReference type="GO" id="GO:0006281">
    <property type="term" value="P:DNA repair"/>
    <property type="evidence" value="ECO:0007669"/>
    <property type="project" value="TreeGrafter"/>
</dbReference>
<keyword evidence="5" id="KW-0692">RNA repair</keyword>
<feature type="binding site" evidence="10">
    <location>
        <begin position="249"/>
        <end position="250"/>
    </location>
    <ligand>
        <name>GMP</name>
        <dbReference type="ChEBI" id="CHEBI:58115"/>
    </ligand>
</feature>
<dbReference type="InterPro" id="IPR036025">
    <property type="entry name" value="RtcB-like_sf"/>
</dbReference>
<keyword evidence="6 10" id="KW-0342">GTP-binding</keyword>
<feature type="binding site" evidence="10">
    <location>
        <begin position="283"/>
        <end position="286"/>
    </location>
    <ligand>
        <name>GMP</name>
        <dbReference type="ChEBI" id="CHEBI:58115"/>
    </ligand>
</feature>
<evidence type="ECO:0000313" key="13">
    <source>
        <dbReference type="Proteomes" id="UP000606720"/>
    </source>
</evidence>
<proteinExistence type="predicted"/>
<feature type="binding site" evidence="11">
    <location>
        <position position="77"/>
    </location>
    <ligand>
        <name>Mn(2+)</name>
        <dbReference type="ChEBI" id="CHEBI:29035"/>
        <label>1</label>
    </ligand>
</feature>
<keyword evidence="13" id="KW-1185">Reference proteome</keyword>
<dbReference type="GO" id="GO:0005525">
    <property type="term" value="F:GTP binding"/>
    <property type="evidence" value="ECO:0007669"/>
    <property type="project" value="UniProtKB-KW"/>
</dbReference>
<evidence type="ECO:0000256" key="3">
    <source>
        <dbReference type="ARBA" id="ARBA00022723"/>
    </source>
</evidence>
<evidence type="ECO:0000256" key="7">
    <source>
        <dbReference type="ARBA" id="ARBA00023211"/>
    </source>
</evidence>
<dbReference type="Gene3D" id="3.90.1860.10">
    <property type="entry name" value="tRNA-splicing ligase RtcB"/>
    <property type="match status" value="1"/>
</dbReference>
<dbReference type="EC" id="6.5.1.8" evidence="1"/>
<accession>A0A923LPU6</accession>
<feature type="binding site" evidence="11">
    <location>
        <position position="249"/>
    </location>
    <ligand>
        <name>Mn(2+)</name>
        <dbReference type="ChEBI" id="CHEBI:29035"/>
        <label>2</label>
    </ligand>
</feature>
<dbReference type="PANTHER" id="PTHR43749:SF2">
    <property type="entry name" value="RNA-SPLICING LIGASE RTCB"/>
    <property type="match status" value="1"/>
</dbReference>
<feature type="binding site" evidence="11">
    <location>
        <position position="167"/>
    </location>
    <ligand>
        <name>Mn(2+)</name>
        <dbReference type="ChEBI" id="CHEBI:29035"/>
        <label>2</label>
    </ligand>
</feature>
<dbReference type="RefSeq" id="WP_186866965.1">
    <property type="nucleotide sequence ID" value="NZ_JACOPH010000005.1"/>
</dbReference>
<dbReference type="GO" id="GO:0003909">
    <property type="term" value="F:DNA ligase activity"/>
    <property type="evidence" value="ECO:0007669"/>
    <property type="project" value="TreeGrafter"/>
</dbReference>